<comment type="caution">
    <text evidence="1">The sequence shown here is derived from an EMBL/GenBank/DDBJ whole genome shotgun (WGS) entry which is preliminary data.</text>
</comment>
<protein>
    <submittedName>
        <fullName evidence="1">Uncharacterized protein</fullName>
    </submittedName>
</protein>
<gene>
    <name evidence="1" type="ORF">ODALV1_LOCUS14002</name>
</gene>
<dbReference type="EMBL" id="CAXLJM020000043">
    <property type="protein sequence ID" value="CAL8110127.1"/>
    <property type="molecule type" value="Genomic_DNA"/>
</dbReference>
<dbReference type="SUPFAM" id="SSF52047">
    <property type="entry name" value="RNI-like"/>
    <property type="match status" value="1"/>
</dbReference>
<evidence type="ECO:0000313" key="2">
    <source>
        <dbReference type="Proteomes" id="UP001642540"/>
    </source>
</evidence>
<name>A0ABP1QQQ7_9HEXA</name>
<keyword evidence="2" id="KW-1185">Reference proteome</keyword>
<evidence type="ECO:0000313" key="1">
    <source>
        <dbReference type="EMBL" id="CAL8110127.1"/>
    </source>
</evidence>
<proteinExistence type="predicted"/>
<dbReference type="Proteomes" id="UP001642540">
    <property type="component" value="Unassembled WGS sequence"/>
</dbReference>
<organism evidence="1 2">
    <name type="scientific">Orchesella dallaii</name>
    <dbReference type="NCBI Taxonomy" id="48710"/>
    <lineage>
        <taxon>Eukaryota</taxon>
        <taxon>Metazoa</taxon>
        <taxon>Ecdysozoa</taxon>
        <taxon>Arthropoda</taxon>
        <taxon>Hexapoda</taxon>
        <taxon>Collembola</taxon>
        <taxon>Entomobryomorpha</taxon>
        <taxon>Entomobryoidea</taxon>
        <taxon>Orchesellidae</taxon>
        <taxon>Orchesellinae</taxon>
        <taxon>Orchesella</taxon>
    </lineage>
</organism>
<accession>A0ABP1QQQ7</accession>
<reference evidence="1 2" key="1">
    <citation type="submission" date="2024-08" db="EMBL/GenBank/DDBJ databases">
        <authorList>
            <person name="Cucini C."/>
            <person name="Frati F."/>
        </authorList>
    </citation>
    <scope>NUCLEOTIDE SEQUENCE [LARGE SCALE GENOMIC DNA]</scope>
</reference>
<sequence>MSDTEEEVPEVFGVLREKDIAENVAANLEVLSQKTVNFEDLLNELVSTGCLSFEDKYKIGLGGGDDPKSGKSAIMYSILMKKGASWVKVAQAWEETGNDYLLGRFDTRFVFVGQVSKKSQKYTKFKSLPSHRTEFLTHLYLKRVQISPKSLLKCLRKSSKLEMIHLEKIKIPTEEAYGNDPSMEFDHILLLPNVKEFYLEDVTLEPFNSVKEVGMFLDELNLKNLIFFGSNPVGAWENGIRVFVKLRGGNIVKIVPGQELISMCRRRPTDYGGFFHPQRVTNVALYECYVPKNALPSQLSKLVLYRCRIPNLTPLVASCDCLIECSLYGEHDSLNLSQVDLSAFLTGGKCSLLRRLSLGFCNILYSGQEQASLVLFSLDFLCFDCCVMDTEFANEFTKFFQSSKNITWICGRPHLGLELFRDMLSFSTLETLTVGHMNWSGQEENQELKDGIVQSVQGLEGNENNFILTRSEDDVLQENWNAKVVDSLEDFSEVVFERFKWDNFCSFEIMNHWFNLPYTKKVKKPRDSFCNEQPQ</sequence>